<comment type="caution">
    <text evidence="1">The sequence shown here is derived from an EMBL/GenBank/DDBJ whole genome shotgun (WGS) entry which is preliminary data.</text>
</comment>
<sequence length="40" mass="4664">PNWPMRQRRLIFMAALPPLGVLSIRNNKFSIIFSAFPFES</sequence>
<organism evidence="1 2">
    <name type="scientific">Candidatus Erwinia dacicola</name>
    <dbReference type="NCBI Taxonomy" id="252393"/>
    <lineage>
        <taxon>Bacteria</taxon>
        <taxon>Pseudomonadati</taxon>
        <taxon>Pseudomonadota</taxon>
        <taxon>Gammaproteobacteria</taxon>
        <taxon>Enterobacterales</taxon>
        <taxon>Erwiniaceae</taxon>
        <taxon>Erwinia</taxon>
    </lineage>
</organism>
<reference evidence="1" key="1">
    <citation type="submission" date="2018-04" db="EMBL/GenBank/DDBJ databases">
        <title>Genomes of the Obligate Erwinia dacicola and Facultative Enterobacter sp. OLF Endosymbionts of the Olive Fruit fly, Bactrocera oleae.</title>
        <authorList>
            <person name="Estes A.M."/>
            <person name="Hearn D.J."/>
            <person name="Agarwal S."/>
            <person name="Pierson E.A."/>
            <person name="Dunning-Hotopp J.C."/>
        </authorList>
    </citation>
    <scope>NUCLEOTIDE SEQUENCE [LARGE SCALE GENOMIC DNA]</scope>
    <source>
        <strain evidence="1">Oroville</strain>
    </source>
</reference>
<dbReference type="Proteomes" id="UP000244334">
    <property type="component" value="Unassembled WGS sequence"/>
</dbReference>
<evidence type="ECO:0000313" key="1">
    <source>
        <dbReference type="EMBL" id="RAP69508.1"/>
    </source>
</evidence>
<accession>A0A328TGI8</accession>
<dbReference type="AlphaFoldDB" id="A0A328TGI8"/>
<feature type="non-terminal residue" evidence="1">
    <location>
        <position position="1"/>
    </location>
</feature>
<dbReference type="EMBL" id="LJAM02000730">
    <property type="protein sequence ID" value="RAP69508.1"/>
    <property type="molecule type" value="Genomic_DNA"/>
</dbReference>
<keyword evidence="2" id="KW-1185">Reference proteome</keyword>
<name>A0A328TGI8_9GAMM</name>
<gene>
    <name evidence="1" type="ORF">ACZ87_03703</name>
</gene>
<protein>
    <submittedName>
        <fullName evidence="1">Uncharacterized protein</fullName>
    </submittedName>
</protein>
<proteinExistence type="predicted"/>
<evidence type="ECO:0000313" key="2">
    <source>
        <dbReference type="Proteomes" id="UP000244334"/>
    </source>
</evidence>